<evidence type="ECO:0000256" key="1">
    <source>
        <dbReference type="PROSITE-ProRule" id="PRU00169"/>
    </source>
</evidence>
<gene>
    <name evidence="3" type="ORF">FSO04_43370</name>
</gene>
<evidence type="ECO:0000259" key="2">
    <source>
        <dbReference type="PROSITE" id="PS50110"/>
    </source>
</evidence>
<sequence length="79" mass="8951">MAWKPFFEIATGRQPDIVITDWKMPHVDGLALSKMLPHSNPRADLPVILVSGDPPPTDGRATLRNGFSASRFHWRNCRR</sequence>
<feature type="modified residue" description="4-aspartylphosphate" evidence="1">
    <location>
        <position position="21"/>
    </location>
</feature>
<dbReference type="AlphaFoldDB" id="A0A6N6W020"/>
<name>A0A6N6W020_9BURK</name>
<dbReference type="RefSeq" id="WP_154567497.1">
    <property type="nucleotide sequence ID" value="NZ_VOSW01000172.1"/>
</dbReference>
<dbReference type="GO" id="GO:0000160">
    <property type="term" value="P:phosphorelay signal transduction system"/>
    <property type="evidence" value="ECO:0007669"/>
    <property type="project" value="InterPro"/>
</dbReference>
<keyword evidence="1" id="KW-0597">Phosphoprotein</keyword>
<dbReference type="Proteomes" id="UP000463700">
    <property type="component" value="Unassembled WGS sequence"/>
</dbReference>
<protein>
    <submittedName>
        <fullName evidence="3">Response regulator</fullName>
    </submittedName>
</protein>
<dbReference type="PROSITE" id="PS50110">
    <property type="entry name" value="RESPONSE_REGULATORY"/>
    <property type="match status" value="1"/>
</dbReference>
<dbReference type="Pfam" id="PF00072">
    <property type="entry name" value="Response_reg"/>
    <property type="match status" value="1"/>
</dbReference>
<dbReference type="OrthoDB" id="9099995at2"/>
<accession>A0A6N6W020</accession>
<reference evidence="3 4" key="1">
    <citation type="journal article" date="2020" name="Int. J. Syst. Evol. Microbiol.">
        <title>Paraburkholderia madseniana sp. nov., a phenolic acid-degrading bacterium isolated from acidic forest soil.</title>
        <authorList>
            <person name="Wilhelm R.C."/>
            <person name="Murphy S.J.L."/>
            <person name="Feriancek N.M."/>
            <person name="Karasz D.C."/>
            <person name="DeRito C.M."/>
            <person name="Newman J.D."/>
            <person name="Buckley D.H."/>
        </authorList>
    </citation>
    <scope>NUCLEOTIDE SEQUENCE [LARGE SCALE GENOMIC DNA]</scope>
    <source>
        <strain evidence="3 4">RP11</strain>
    </source>
</reference>
<evidence type="ECO:0000313" key="4">
    <source>
        <dbReference type="Proteomes" id="UP000463700"/>
    </source>
</evidence>
<dbReference type="InterPro" id="IPR011006">
    <property type="entry name" value="CheY-like_superfamily"/>
</dbReference>
<dbReference type="SUPFAM" id="SSF52172">
    <property type="entry name" value="CheY-like"/>
    <property type="match status" value="1"/>
</dbReference>
<dbReference type="Gene3D" id="3.40.50.2300">
    <property type="match status" value="1"/>
</dbReference>
<proteinExistence type="predicted"/>
<dbReference type="InterPro" id="IPR001789">
    <property type="entry name" value="Sig_transdc_resp-reg_receiver"/>
</dbReference>
<comment type="caution">
    <text evidence="3">The sequence shown here is derived from an EMBL/GenBank/DDBJ whole genome shotgun (WGS) entry which is preliminary data.</text>
</comment>
<feature type="domain" description="Response regulatory" evidence="2">
    <location>
        <begin position="1"/>
        <end position="79"/>
    </location>
</feature>
<dbReference type="EMBL" id="VOSW01000172">
    <property type="protein sequence ID" value="KAE8753756.1"/>
    <property type="molecule type" value="Genomic_DNA"/>
</dbReference>
<evidence type="ECO:0000313" key="3">
    <source>
        <dbReference type="EMBL" id="KAE8753756.1"/>
    </source>
</evidence>
<organism evidence="3 4">
    <name type="scientific">Paraburkholderia madseniana</name>
    <dbReference type="NCBI Taxonomy" id="2599607"/>
    <lineage>
        <taxon>Bacteria</taxon>
        <taxon>Pseudomonadati</taxon>
        <taxon>Pseudomonadota</taxon>
        <taxon>Betaproteobacteria</taxon>
        <taxon>Burkholderiales</taxon>
        <taxon>Burkholderiaceae</taxon>
        <taxon>Paraburkholderia</taxon>
    </lineage>
</organism>